<protein>
    <submittedName>
        <fullName evidence="7">DNA replication initiation control protein YabA</fullName>
    </submittedName>
</protein>
<feature type="coiled-coil region" evidence="6">
    <location>
        <begin position="2"/>
        <end position="57"/>
    </location>
</feature>
<keyword evidence="8" id="KW-1185">Reference proteome</keyword>
<keyword evidence="5" id="KW-0236">DNA replication inhibitor</keyword>
<evidence type="ECO:0000256" key="3">
    <source>
        <dbReference type="ARBA" id="ARBA00022723"/>
    </source>
</evidence>
<name>A0A1C0A6T7_9FIRM</name>
<dbReference type="InterPro" id="IPR010377">
    <property type="entry name" value="YabA"/>
</dbReference>
<dbReference type="AlphaFoldDB" id="A0A1C0A6T7"/>
<reference evidence="7 8" key="2">
    <citation type="submission" date="2016-08" db="EMBL/GenBank/DDBJ databases">
        <title>Orenia metallireducens sp. nov. strain Z6, a Novel Metal-reducing Firmicute from the Deep Subsurface.</title>
        <authorList>
            <person name="Maxim B.I."/>
            <person name="Kenneth K."/>
            <person name="Flynn T.M."/>
            <person name="Oloughlin E.J."/>
            <person name="Locke R.A."/>
            <person name="Weber J.R."/>
            <person name="Egan S.M."/>
            <person name="Mackie R.I."/>
            <person name="Cann I.K."/>
        </authorList>
    </citation>
    <scope>NUCLEOTIDE SEQUENCE [LARGE SCALE GENOMIC DNA]</scope>
    <source>
        <strain evidence="7 8">Z6</strain>
    </source>
</reference>
<organism evidence="7 8">
    <name type="scientific">Orenia metallireducens</name>
    <dbReference type="NCBI Taxonomy" id="1413210"/>
    <lineage>
        <taxon>Bacteria</taxon>
        <taxon>Bacillati</taxon>
        <taxon>Bacillota</taxon>
        <taxon>Clostridia</taxon>
        <taxon>Halanaerobiales</taxon>
        <taxon>Halobacteroidaceae</taxon>
        <taxon>Orenia</taxon>
    </lineage>
</organism>
<dbReference type="GO" id="GO:0046872">
    <property type="term" value="F:metal ion binding"/>
    <property type="evidence" value="ECO:0007669"/>
    <property type="project" value="UniProtKB-KW"/>
</dbReference>
<dbReference type="EMBL" id="LWDV01000010">
    <property type="protein sequence ID" value="OCL25858.1"/>
    <property type="molecule type" value="Genomic_DNA"/>
</dbReference>
<keyword evidence="3" id="KW-0479">Metal-binding</keyword>
<gene>
    <name evidence="7" type="ORF">U472_15840</name>
</gene>
<keyword evidence="2" id="KW-0235">DNA replication</keyword>
<dbReference type="PIRSF" id="PIRSF021439">
    <property type="entry name" value="DUF972"/>
    <property type="match status" value="1"/>
</dbReference>
<proteinExistence type="predicted"/>
<sequence>MVEEIISLLAHFQEELQVLTNDFQKMKNTIYNIYKENEKLKEENQNLKKLLFTKEEEEEPDQEGGMGYDNLTRLYKEGFHVCHLNFGEGRESDCLFCMGLLDNNLDEVEEEDSGAKS</sequence>
<evidence type="ECO:0000256" key="4">
    <source>
        <dbReference type="ARBA" id="ARBA00022833"/>
    </source>
</evidence>
<accession>A0A1C0A6T7</accession>
<keyword evidence="1" id="KW-0963">Cytoplasm</keyword>
<dbReference type="Proteomes" id="UP000093514">
    <property type="component" value="Unassembled WGS sequence"/>
</dbReference>
<evidence type="ECO:0000256" key="1">
    <source>
        <dbReference type="ARBA" id="ARBA00022490"/>
    </source>
</evidence>
<comment type="caution">
    <text evidence="7">The sequence shown here is derived from an EMBL/GenBank/DDBJ whole genome shotgun (WGS) entry which is preliminary data.</text>
</comment>
<keyword evidence="6" id="KW-0175">Coiled coil</keyword>
<reference evidence="8" key="1">
    <citation type="submission" date="2016-07" db="EMBL/GenBank/DDBJ databases">
        <authorList>
            <person name="Florea S."/>
            <person name="Webb J.S."/>
            <person name="Jaromczyk J."/>
            <person name="Schardl C.L."/>
        </authorList>
    </citation>
    <scope>NUCLEOTIDE SEQUENCE [LARGE SCALE GENOMIC DNA]</scope>
    <source>
        <strain evidence="8">Z6</strain>
    </source>
</reference>
<dbReference type="Pfam" id="PF06156">
    <property type="entry name" value="YabA"/>
    <property type="match status" value="1"/>
</dbReference>
<evidence type="ECO:0000256" key="6">
    <source>
        <dbReference type="SAM" id="Coils"/>
    </source>
</evidence>
<dbReference type="GO" id="GO:0008156">
    <property type="term" value="P:negative regulation of DNA replication"/>
    <property type="evidence" value="ECO:0007669"/>
    <property type="project" value="UniProtKB-KW"/>
</dbReference>
<evidence type="ECO:0000313" key="8">
    <source>
        <dbReference type="Proteomes" id="UP000093514"/>
    </source>
</evidence>
<evidence type="ECO:0000313" key="7">
    <source>
        <dbReference type="EMBL" id="OCL25858.1"/>
    </source>
</evidence>
<dbReference type="GO" id="GO:0006260">
    <property type="term" value="P:DNA replication"/>
    <property type="evidence" value="ECO:0007669"/>
    <property type="project" value="UniProtKB-KW"/>
</dbReference>
<keyword evidence="4" id="KW-0862">Zinc</keyword>
<evidence type="ECO:0000256" key="2">
    <source>
        <dbReference type="ARBA" id="ARBA00022705"/>
    </source>
</evidence>
<evidence type="ECO:0000256" key="5">
    <source>
        <dbReference type="ARBA" id="ARBA00022880"/>
    </source>
</evidence>